<accession>A0A5C6GKD6</accession>
<feature type="chain" id="PRO_5022813226" description="Neprosin PEP catalytic domain-containing protein" evidence="2">
    <location>
        <begin position="24"/>
        <end position="385"/>
    </location>
</feature>
<evidence type="ECO:0000313" key="4">
    <source>
        <dbReference type="EMBL" id="TWU77794.1"/>
    </source>
</evidence>
<gene>
    <name evidence="4" type="ORF">ED733_008745</name>
</gene>
<feature type="signal peptide" evidence="2">
    <location>
        <begin position="1"/>
        <end position="23"/>
    </location>
</feature>
<evidence type="ECO:0000256" key="2">
    <source>
        <dbReference type="SAM" id="SignalP"/>
    </source>
</evidence>
<dbReference type="AlphaFoldDB" id="A0A5C6GKD6"/>
<evidence type="ECO:0000259" key="3">
    <source>
        <dbReference type="PROSITE" id="PS52045"/>
    </source>
</evidence>
<keyword evidence="2" id="KW-0732">Signal</keyword>
<protein>
    <recommendedName>
        <fullName evidence="3">Neprosin PEP catalytic domain-containing protein</fullName>
    </recommendedName>
</protein>
<name>A0A5C6GKD6_METRR</name>
<evidence type="ECO:0000256" key="1">
    <source>
        <dbReference type="SAM" id="MobiDB-lite"/>
    </source>
</evidence>
<feature type="region of interest" description="Disordered" evidence="1">
    <location>
        <begin position="85"/>
        <end position="119"/>
    </location>
</feature>
<dbReference type="InterPro" id="IPR053168">
    <property type="entry name" value="Glutamic_endopeptidase"/>
</dbReference>
<organism evidence="4 5">
    <name type="scientific">Metarhizium rileyi (strain RCEF 4871)</name>
    <name type="common">Nomuraea rileyi</name>
    <dbReference type="NCBI Taxonomy" id="1649241"/>
    <lineage>
        <taxon>Eukaryota</taxon>
        <taxon>Fungi</taxon>
        <taxon>Dikarya</taxon>
        <taxon>Ascomycota</taxon>
        <taxon>Pezizomycotina</taxon>
        <taxon>Sordariomycetes</taxon>
        <taxon>Hypocreomycetidae</taxon>
        <taxon>Hypocreales</taxon>
        <taxon>Clavicipitaceae</taxon>
        <taxon>Metarhizium</taxon>
    </lineage>
</organism>
<dbReference type="PROSITE" id="PS52045">
    <property type="entry name" value="NEPROSIN_PEP_CD"/>
    <property type="match status" value="1"/>
</dbReference>
<evidence type="ECO:0000313" key="5">
    <source>
        <dbReference type="Proteomes" id="UP000317257"/>
    </source>
</evidence>
<dbReference type="InterPro" id="IPR004314">
    <property type="entry name" value="Neprosin"/>
</dbReference>
<comment type="caution">
    <text evidence="4">The sequence shown here is derived from an EMBL/GenBank/DDBJ whole genome shotgun (WGS) entry which is preliminary data.</text>
</comment>
<dbReference type="Pfam" id="PF03080">
    <property type="entry name" value="Neprosin"/>
    <property type="match status" value="1"/>
</dbReference>
<dbReference type="Proteomes" id="UP000317257">
    <property type="component" value="Unassembled WGS sequence"/>
</dbReference>
<dbReference type="PANTHER" id="PTHR31589">
    <property type="entry name" value="PROTEIN, PUTATIVE (DUF239)-RELATED-RELATED"/>
    <property type="match status" value="1"/>
</dbReference>
<feature type="domain" description="Neprosin PEP catalytic" evidence="3">
    <location>
        <begin position="117"/>
        <end position="383"/>
    </location>
</feature>
<proteinExistence type="predicted"/>
<reference evidence="5" key="1">
    <citation type="submission" date="2018-12" db="EMBL/GenBank/DDBJ databases">
        <title>The complete genome of Metarhizium rileyi, a key fungal pathogen of Lepidoptera.</title>
        <authorList>
            <person name="Binneck E."/>
            <person name="Lastra C.C.L."/>
            <person name="Sosa-Gomez D.R."/>
        </authorList>
    </citation>
    <scope>NUCLEOTIDE SEQUENCE [LARGE SCALE GENOMIC DNA]</scope>
    <source>
        <strain evidence="5">Cep018-CH2</strain>
    </source>
</reference>
<dbReference type="PANTHER" id="PTHR31589:SF110">
    <property type="entry name" value="PROTEIN, PUTATIVE (DUF239)-RELATED"/>
    <property type="match status" value="1"/>
</dbReference>
<dbReference type="EMBL" id="SBHS01000003">
    <property type="protein sequence ID" value="TWU77794.1"/>
    <property type="molecule type" value="Genomic_DNA"/>
</dbReference>
<sequence>MKLSIFPGLALAGLATTAPVTSSSPPRHGLPIVKTTTTRNGQTLDWVPMASQGNVARPPPLSLLKRAPTWQDAAMVDAIKPQVTGPEGTVPILRAHGPTKPMKRLPRSGDNHTTTTATRSYQGKHWYASTAQTVENHGGSATYSIFKAFVQRSSDFSLLQVAVIRNNASHAETAPKSQTIECGWINYPDQVSAPHLFSFYTTNNYESYGDNVCGWNRDVAGWVQYDSIIYPGIAFAPLATIGGTGYEADIGYYYYEGNWWLSTLGKFVGYYPGSLFSKDVDPAGTLDHHADQINFYGEIYNSEDEMTTTDMGSGAFPDEGRGKAAYMRKIVYYDTRDKVQDYDGSRAVIVSDPNRYRLTATWKSGSEWGSYFYIGGPGAGGVVGG</sequence>